<name>A0A8H3QSM6_9GLOM</name>
<comment type="caution">
    <text evidence="1">The sequence shown here is derived from an EMBL/GenBank/DDBJ whole genome shotgun (WGS) entry which is preliminary data.</text>
</comment>
<dbReference type="AlphaFoldDB" id="A0A8H3QSM6"/>
<protein>
    <submittedName>
        <fullName evidence="1">Uncharacterized protein</fullName>
    </submittedName>
</protein>
<accession>A0A8H3QSM6</accession>
<gene>
    <name evidence="1" type="ORF">RCL2_001683900</name>
</gene>
<dbReference type="Proteomes" id="UP000615446">
    <property type="component" value="Unassembled WGS sequence"/>
</dbReference>
<proteinExistence type="predicted"/>
<dbReference type="EMBL" id="BLAL01000193">
    <property type="protein sequence ID" value="GES89977.1"/>
    <property type="molecule type" value="Genomic_DNA"/>
</dbReference>
<evidence type="ECO:0000313" key="2">
    <source>
        <dbReference type="Proteomes" id="UP000615446"/>
    </source>
</evidence>
<reference evidence="1" key="1">
    <citation type="submission" date="2019-10" db="EMBL/GenBank/DDBJ databases">
        <title>Conservation and host-specific expression of non-tandemly repeated heterogenous ribosome RNA gene in arbuscular mycorrhizal fungi.</title>
        <authorList>
            <person name="Maeda T."/>
            <person name="Kobayashi Y."/>
            <person name="Nakagawa T."/>
            <person name="Ezawa T."/>
            <person name="Yamaguchi K."/>
            <person name="Bino T."/>
            <person name="Nishimoto Y."/>
            <person name="Shigenobu S."/>
            <person name="Kawaguchi M."/>
        </authorList>
    </citation>
    <scope>NUCLEOTIDE SEQUENCE</scope>
    <source>
        <strain evidence="1">HR1</strain>
    </source>
</reference>
<organism evidence="1 2">
    <name type="scientific">Rhizophagus clarus</name>
    <dbReference type="NCBI Taxonomy" id="94130"/>
    <lineage>
        <taxon>Eukaryota</taxon>
        <taxon>Fungi</taxon>
        <taxon>Fungi incertae sedis</taxon>
        <taxon>Mucoromycota</taxon>
        <taxon>Glomeromycotina</taxon>
        <taxon>Glomeromycetes</taxon>
        <taxon>Glomerales</taxon>
        <taxon>Glomeraceae</taxon>
        <taxon>Rhizophagus</taxon>
    </lineage>
</organism>
<evidence type="ECO:0000313" key="1">
    <source>
        <dbReference type="EMBL" id="GES89977.1"/>
    </source>
</evidence>
<sequence>MDSLYLPDDCLIDSGVYADPFVNLTSSKKSCGIILTFILCFDKEKILQFKHELNQFNDNDDNNDCINEENEPLFVYPKYLENYDCLEIDYIIFEWFRNYYNIQSSHEIAINFLPTFHESNLRQSINIKQLNS</sequence>